<accession>A0ABW1FVC1</accession>
<dbReference type="EMBL" id="JBHSQJ010000009">
    <property type="protein sequence ID" value="MFC5906159.1"/>
    <property type="molecule type" value="Genomic_DNA"/>
</dbReference>
<feature type="signal peptide" evidence="2">
    <location>
        <begin position="1"/>
        <end position="26"/>
    </location>
</feature>
<dbReference type="RefSeq" id="WP_380579298.1">
    <property type="nucleotide sequence ID" value="NZ_JBHSQJ010000009.1"/>
</dbReference>
<keyword evidence="2" id="KW-0732">Signal</keyword>
<evidence type="ECO:0000313" key="3">
    <source>
        <dbReference type="EMBL" id="MFC5906159.1"/>
    </source>
</evidence>
<keyword evidence="4" id="KW-1185">Reference proteome</keyword>
<evidence type="ECO:0000256" key="1">
    <source>
        <dbReference type="SAM" id="MobiDB-lite"/>
    </source>
</evidence>
<evidence type="ECO:0000313" key="4">
    <source>
        <dbReference type="Proteomes" id="UP001596174"/>
    </source>
</evidence>
<evidence type="ECO:0000256" key="2">
    <source>
        <dbReference type="SAM" id="SignalP"/>
    </source>
</evidence>
<proteinExistence type="predicted"/>
<sequence length="594" mass="62911">MRIRTAIPAAVAAAALTALAALPAQAATAATNSPTARLTSSTRGTGLGPGHLFAKPQAAPRHHGLVTADDATAAPQFTTVTADRTASGLVLKAVLDAADPASGVTADFYVGANPATDKDGTTPLPTYNLTWNDTDGAWELPLDLPVYNTYNVVLHATNQVGTTPYDLNDVAFVLQPQLDPATTIGPATVDYAHQSVTATGKVTLWDPRTGQSQAPGTTYTVVYLNGPAGSGLGTWGTVAADGSFSLSVGVPGTFAGGLFQAYAQTGNASSDSVSRAVNTRGQSATRIVLDHTAVSGGTAGRSYTVGGVVQYQAADGSWAPLTGVHLDYQSPGDPGWYSDWNAITDGNGRFSVSTTVPAAPGTFSVRPSSIWTWSPYLTSAAAVHVAFSSIHQVVTLHLDAASIDEYSDLSAYQTVSSTNNRVPGNKVYLLASPNGKTGWKNLGYIPVTSNVWEQNISGWVPNPHGWYRLYTPAATGYSATYGNIVHVFRYETIVTGGKPAHTTIAKNHYLTIGGHVYYRGYGSWQVLKGTHVYLFFRPTGSKQWQYVSTARTDSHGFFRVSGKATRSGTWEVAWFTPNQWYVDSWGPNTWVRAS</sequence>
<gene>
    <name evidence="3" type="ORF">ACFP3V_02840</name>
</gene>
<comment type="caution">
    <text evidence="3">The sequence shown here is derived from an EMBL/GenBank/DDBJ whole genome shotgun (WGS) entry which is preliminary data.</text>
</comment>
<feature type="region of interest" description="Disordered" evidence="1">
    <location>
        <begin position="30"/>
        <end position="56"/>
    </location>
</feature>
<name>A0ABW1FVC1_9ACTN</name>
<reference evidence="4" key="1">
    <citation type="journal article" date="2019" name="Int. J. Syst. Evol. Microbiol.">
        <title>The Global Catalogue of Microorganisms (GCM) 10K type strain sequencing project: providing services to taxonomists for standard genome sequencing and annotation.</title>
        <authorList>
            <consortium name="The Broad Institute Genomics Platform"/>
            <consortium name="The Broad Institute Genome Sequencing Center for Infectious Disease"/>
            <person name="Wu L."/>
            <person name="Ma J."/>
        </authorList>
    </citation>
    <scope>NUCLEOTIDE SEQUENCE [LARGE SCALE GENOMIC DNA]</scope>
    <source>
        <strain evidence="4">JCM 4816</strain>
    </source>
</reference>
<dbReference type="Proteomes" id="UP001596174">
    <property type="component" value="Unassembled WGS sequence"/>
</dbReference>
<protein>
    <submittedName>
        <fullName evidence="3">Uncharacterized protein</fullName>
    </submittedName>
</protein>
<feature type="chain" id="PRO_5045614357" evidence="2">
    <location>
        <begin position="27"/>
        <end position="594"/>
    </location>
</feature>
<organism evidence="3 4">
    <name type="scientific">Streptacidiphilus monticola</name>
    <dbReference type="NCBI Taxonomy" id="2161674"/>
    <lineage>
        <taxon>Bacteria</taxon>
        <taxon>Bacillati</taxon>
        <taxon>Actinomycetota</taxon>
        <taxon>Actinomycetes</taxon>
        <taxon>Kitasatosporales</taxon>
        <taxon>Streptomycetaceae</taxon>
        <taxon>Streptacidiphilus</taxon>
    </lineage>
</organism>